<accession>A0A8C3H8E5</accession>
<dbReference type="AlphaFoldDB" id="A0A8C3H8E5"/>
<protein>
    <submittedName>
        <fullName evidence="2">Uncharacterized protein</fullName>
    </submittedName>
</protein>
<organism evidence="2 3">
    <name type="scientific">Chrysemys picta bellii</name>
    <name type="common">Western painted turtle</name>
    <name type="synonym">Emys bellii</name>
    <dbReference type="NCBI Taxonomy" id="8478"/>
    <lineage>
        <taxon>Eukaryota</taxon>
        <taxon>Metazoa</taxon>
        <taxon>Chordata</taxon>
        <taxon>Craniata</taxon>
        <taxon>Vertebrata</taxon>
        <taxon>Euteleostomi</taxon>
        <taxon>Archelosauria</taxon>
        <taxon>Testudinata</taxon>
        <taxon>Testudines</taxon>
        <taxon>Cryptodira</taxon>
        <taxon>Durocryptodira</taxon>
        <taxon>Testudinoidea</taxon>
        <taxon>Emydidae</taxon>
        <taxon>Chrysemys</taxon>
    </lineage>
</organism>
<sequence length="114" mass="12196">CGPRQRSLEQPWSAAPGSGPLAAGRSRCSPLAPGSWCCWPWAPSPALLSLYSAGTLAILEDHPKVRELPKSITAQMEIPSSSADTWLPAVSRLAQRRVGSGSEECKGHLFTSHF</sequence>
<dbReference type="Proteomes" id="UP000694380">
    <property type="component" value="Unplaced"/>
</dbReference>
<reference evidence="2" key="1">
    <citation type="submission" date="2025-08" db="UniProtKB">
        <authorList>
            <consortium name="Ensembl"/>
        </authorList>
    </citation>
    <scope>IDENTIFICATION</scope>
</reference>
<reference evidence="2" key="2">
    <citation type="submission" date="2025-09" db="UniProtKB">
        <authorList>
            <consortium name="Ensembl"/>
        </authorList>
    </citation>
    <scope>IDENTIFICATION</scope>
</reference>
<evidence type="ECO:0000313" key="2">
    <source>
        <dbReference type="Ensembl" id="ENSCPBP00000008536.1"/>
    </source>
</evidence>
<evidence type="ECO:0000256" key="1">
    <source>
        <dbReference type="SAM" id="MobiDB-lite"/>
    </source>
</evidence>
<feature type="compositionally biased region" description="Low complexity" evidence="1">
    <location>
        <begin position="11"/>
        <end position="24"/>
    </location>
</feature>
<evidence type="ECO:0000313" key="3">
    <source>
        <dbReference type="Proteomes" id="UP000694380"/>
    </source>
</evidence>
<feature type="region of interest" description="Disordered" evidence="1">
    <location>
        <begin position="1"/>
        <end position="24"/>
    </location>
</feature>
<dbReference type="Ensembl" id="ENSCPBT00000010244.1">
    <property type="protein sequence ID" value="ENSCPBP00000008536.1"/>
    <property type="gene ID" value="ENSCPBG00000006646.1"/>
</dbReference>
<keyword evidence="3" id="KW-1185">Reference proteome</keyword>
<name>A0A8C3H8E5_CHRPI</name>
<proteinExistence type="predicted"/>